<evidence type="ECO:0000313" key="1">
    <source>
        <dbReference type="EMBL" id="MEI2684236.1"/>
    </source>
</evidence>
<dbReference type="InterPro" id="IPR007933">
    <property type="entry name" value="Transcrpt_activ_CII"/>
</dbReference>
<dbReference type="Pfam" id="PF05269">
    <property type="entry name" value="Phage_CII"/>
    <property type="match status" value="1"/>
</dbReference>
<comment type="caution">
    <text evidence="1">The sequence shown here is derived from an EMBL/GenBank/DDBJ whole genome shotgun (WGS) entry which is preliminary data.</text>
</comment>
<gene>
    <name evidence="1" type="ORF">V8N49_21595</name>
</gene>
<dbReference type="RefSeq" id="WP_336203853.1">
    <property type="nucleotide sequence ID" value="NZ_JBANEI010000023.1"/>
</dbReference>
<proteinExistence type="predicted"/>
<dbReference type="Proteomes" id="UP001306592">
    <property type="component" value="Unassembled WGS sequence"/>
</dbReference>
<keyword evidence="2" id="KW-1185">Reference proteome</keyword>
<organism evidence="1 2">
    <name type="scientific">Erwinia aphidicola</name>
    <dbReference type="NCBI Taxonomy" id="68334"/>
    <lineage>
        <taxon>Bacteria</taxon>
        <taxon>Pseudomonadati</taxon>
        <taxon>Pseudomonadota</taxon>
        <taxon>Gammaproteobacteria</taxon>
        <taxon>Enterobacterales</taxon>
        <taxon>Erwiniaceae</taxon>
        <taxon>Erwinia</taxon>
    </lineage>
</organism>
<reference evidence="1 2" key="1">
    <citation type="submission" date="2024-02" db="EMBL/GenBank/DDBJ databases">
        <title>First report Erwinia aphidicola in onion in Chile.</title>
        <authorList>
            <person name="Valenzuela M."/>
            <person name="Pena M."/>
            <person name="Dutta B."/>
        </authorList>
    </citation>
    <scope>NUCLEOTIDE SEQUENCE [LARGE SCALE GENOMIC DNA]</scope>
    <source>
        <strain evidence="1 2">QCJ3A</strain>
    </source>
</reference>
<accession>A0ABU8DL51</accession>
<sequence>MDHANYSKPTQREIDRAETDLLITLSQLTGRQFAELAGWHETKVSRMNWRDIATIFCIARMAVEVSPIGRAIQDAYQAIGNKKAPARTEADSQITMSF</sequence>
<protein>
    <submittedName>
        <fullName evidence="1">CII family transcriptional regulator</fullName>
    </submittedName>
</protein>
<evidence type="ECO:0000313" key="2">
    <source>
        <dbReference type="Proteomes" id="UP001306592"/>
    </source>
</evidence>
<name>A0ABU8DL51_ERWAP</name>
<dbReference type="EMBL" id="JBANEI010000023">
    <property type="protein sequence ID" value="MEI2684236.1"/>
    <property type="molecule type" value="Genomic_DNA"/>
</dbReference>